<evidence type="ECO:0000256" key="1">
    <source>
        <dbReference type="SAM" id="Coils"/>
    </source>
</evidence>
<feature type="coiled-coil region" evidence="1">
    <location>
        <begin position="800"/>
        <end position="827"/>
    </location>
</feature>
<proteinExistence type="predicted"/>
<sequence length="980" mass="118010">MQAEPFLKHVQHLLDQCIQSHSIEQKKIKTKIELNPRDTIFNYDNQNKSYEKTPFINIQQIYTGSITHISTPNSYKSMRKNISQNRTAMSKLCDLHDTKQVVYRIRSQLLQFYEILDLLKMKDQISKYNEKLKIYYNYFETYKNFYIVMTSLKSADTAEDRSAKFYRLKQRNLKLFEKVTQLKRKLNVLGNDLSIQSNICDVRCQYINSQNLIKQKLSIIYHLKQHLLRVLKNKQHKQNLDKRLIQQKQQVTQLKQETQNNLQNIVKVKILTKCIQEYKVQILKYKTFKTHRFLMRHCGKFNQKLMQINQRFLIQQKMSRHVHYMTVLDQPTHYRYEGTVFNTSKQIQQLKYTVKYQKLFARISRRTYFLQRLLFRIQKLKKRNLLRLQRLRQYQIKLQQYAQVKQLYSAIRLKVMANTIKDIKQNRLTVAKRQIESKKRYCACLHINNKLLRQFYGKQVQLQNLNFILELKQIMVDAPQYYNKGAITIRMKLLVKKLKLRINQLHNKVDEFYLALKNVPQLNMKAKIYIVLKRVEHQQFVLTSGQSAKTKQLYHIQHQNFDEQRYNIIQYKLQAHKVQMLSNTKRLLQLQLLRKEFIANRQQIIQHRALHCTQMLLIIHKSQLRNQNTQFNDFKLTVQLHRDKALLLQRLYKKFKRLVCFCIWVQIQGRLKMKPFIRRIDNIKETLEWNDLKNDFIFNKRRQFKVLSLRAKICGLKKQQIQQKINTCQVDNNLGQIEVYKKNIKLRTHYQKMKTSLELHNGCQQQKQRNENNLNVNKTKYAFIIHQQSMNNIKLNILKLSQLRKQKLQHQLQMKKLNTKLQKLMQLQTYSFSVNLKLQKAVDAKLQKQLVKVDQTFHFKKKATENNPKQQINNLLQQILQPNLEEYIKCIQNQKGAQEESNLRLIIKNTEQILKSKQFQHDTKFIKTEQDLNEYIRWKTQKTDLLTSVVFKILLLGAEVQYVRGKVLPKVTLGNCYILE</sequence>
<gene>
    <name evidence="2" type="ORF">HINF_LOCUS26141</name>
</gene>
<reference evidence="2 3" key="1">
    <citation type="submission" date="2024-07" db="EMBL/GenBank/DDBJ databases">
        <authorList>
            <person name="Akdeniz Z."/>
        </authorList>
    </citation>
    <scope>NUCLEOTIDE SEQUENCE [LARGE SCALE GENOMIC DNA]</scope>
</reference>
<accession>A0ABP1IK39</accession>
<dbReference type="Proteomes" id="UP001642409">
    <property type="component" value="Unassembled WGS sequence"/>
</dbReference>
<evidence type="ECO:0000313" key="3">
    <source>
        <dbReference type="Proteomes" id="UP001642409"/>
    </source>
</evidence>
<comment type="caution">
    <text evidence="2">The sequence shown here is derived from an EMBL/GenBank/DDBJ whole genome shotgun (WGS) entry which is preliminary data.</text>
</comment>
<keyword evidence="3" id="KW-1185">Reference proteome</keyword>
<organism evidence="2 3">
    <name type="scientific">Hexamita inflata</name>
    <dbReference type="NCBI Taxonomy" id="28002"/>
    <lineage>
        <taxon>Eukaryota</taxon>
        <taxon>Metamonada</taxon>
        <taxon>Diplomonadida</taxon>
        <taxon>Hexamitidae</taxon>
        <taxon>Hexamitinae</taxon>
        <taxon>Hexamita</taxon>
    </lineage>
</organism>
<name>A0ABP1IK39_9EUKA</name>
<protein>
    <submittedName>
        <fullName evidence="2">Hypothetical_protein</fullName>
    </submittedName>
</protein>
<evidence type="ECO:0000313" key="2">
    <source>
        <dbReference type="EMBL" id="CAL6017760.1"/>
    </source>
</evidence>
<dbReference type="EMBL" id="CAXDID020000079">
    <property type="protein sequence ID" value="CAL6017760.1"/>
    <property type="molecule type" value="Genomic_DNA"/>
</dbReference>
<keyword evidence="1" id="KW-0175">Coiled coil</keyword>